<keyword evidence="3" id="KW-1185">Reference proteome</keyword>
<keyword evidence="1" id="KW-0460">Magnesium</keyword>
<dbReference type="PANTHER" id="PTHR42861">
    <property type="entry name" value="CALCIUM-TRANSPORTING ATPASE"/>
    <property type="match status" value="1"/>
</dbReference>
<sequence length="113" mass="12531">MAADSWGDSKFVEPEVPIMLKSRHSAIEELAGMDVLCSDKTSTLTLNKLTVDREMIETLTPYMQSAAAKSSNSRKTNEKRYVIGDDDQGNFSVDLWKRAFKDALLLISVSASI</sequence>
<proteinExistence type="predicted"/>
<evidence type="ECO:0000313" key="2">
    <source>
        <dbReference type="EMBL" id="GAU48690.1"/>
    </source>
</evidence>
<evidence type="ECO:0000313" key="3">
    <source>
        <dbReference type="Proteomes" id="UP000242715"/>
    </source>
</evidence>
<accession>A0A2Z6PDV0</accession>
<evidence type="ECO:0000256" key="1">
    <source>
        <dbReference type="ARBA" id="ARBA00022842"/>
    </source>
</evidence>
<dbReference type="InterPro" id="IPR023214">
    <property type="entry name" value="HAD_sf"/>
</dbReference>
<protein>
    <submittedName>
        <fullName evidence="2">Uncharacterized protein</fullName>
    </submittedName>
</protein>
<dbReference type="Gene3D" id="3.40.1110.10">
    <property type="entry name" value="Calcium-transporting ATPase, cytoplasmic domain N"/>
    <property type="match status" value="1"/>
</dbReference>
<dbReference type="Proteomes" id="UP000242715">
    <property type="component" value="Unassembled WGS sequence"/>
</dbReference>
<dbReference type="Gene3D" id="3.40.50.1000">
    <property type="entry name" value="HAD superfamily/HAD-like"/>
    <property type="match status" value="1"/>
</dbReference>
<dbReference type="Gene3D" id="1.20.1110.10">
    <property type="entry name" value="Calcium-transporting ATPase, transmembrane domain"/>
    <property type="match status" value="1"/>
</dbReference>
<dbReference type="AlphaFoldDB" id="A0A2Z6PDV0"/>
<dbReference type="EMBL" id="DF974460">
    <property type="protein sequence ID" value="GAU48690.1"/>
    <property type="molecule type" value="Genomic_DNA"/>
</dbReference>
<dbReference type="OrthoDB" id="1931203at2759"/>
<dbReference type="GO" id="GO:0000166">
    <property type="term" value="F:nucleotide binding"/>
    <property type="evidence" value="ECO:0007669"/>
    <property type="project" value="InterPro"/>
</dbReference>
<name>A0A2Z6PDV0_TRISU</name>
<reference evidence="3" key="1">
    <citation type="journal article" date="2017" name="Front. Plant Sci.">
        <title>Climate Clever Clovers: New Paradigm to Reduce the Environmental Footprint of Ruminants by Breeding Low Methanogenic Forages Utilizing Haplotype Variation.</title>
        <authorList>
            <person name="Kaur P."/>
            <person name="Appels R."/>
            <person name="Bayer P.E."/>
            <person name="Keeble-Gagnere G."/>
            <person name="Wang J."/>
            <person name="Hirakawa H."/>
            <person name="Shirasawa K."/>
            <person name="Vercoe P."/>
            <person name="Stefanova K."/>
            <person name="Durmic Z."/>
            <person name="Nichols P."/>
            <person name="Revell C."/>
            <person name="Isobe S.N."/>
            <person name="Edwards D."/>
            <person name="Erskine W."/>
        </authorList>
    </citation>
    <scope>NUCLEOTIDE SEQUENCE [LARGE SCALE GENOMIC DNA]</scope>
    <source>
        <strain evidence="3">cv. Daliak</strain>
    </source>
</reference>
<organism evidence="2 3">
    <name type="scientific">Trifolium subterraneum</name>
    <name type="common">Subterranean clover</name>
    <dbReference type="NCBI Taxonomy" id="3900"/>
    <lineage>
        <taxon>Eukaryota</taxon>
        <taxon>Viridiplantae</taxon>
        <taxon>Streptophyta</taxon>
        <taxon>Embryophyta</taxon>
        <taxon>Tracheophyta</taxon>
        <taxon>Spermatophyta</taxon>
        <taxon>Magnoliopsida</taxon>
        <taxon>eudicotyledons</taxon>
        <taxon>Gunneridae</taxon>
        <taxon>Pentapetalae</taxon>
        <taxon>rosids</taxon>
        <taxon>fabids</taxon>
        <taxon>Fabales</taxon>
        <taxon>Fabaceae</taxon>
        <taxon>Papilionoideae</taxon>
        <taxon>50 kb inversion clade</taxon>
        <taxon>NPAAA clade</taxon>
        <taxon>Hologalegina</taxon>
        <taxon>IRL clade</taxon>
        <taxon>Trifolieae</taxon>
        <taxon>Trifolium</taxon>
    </lineage>
</organism>
<gene>
    <name evidence="2" type="ORF">TSUD_186830</name>
</gene>
<dbReference type="InterPro" id="IPR023299">
    <property type="entry name" value="ATPase_P-typ_cyto_dom_N"/>
</dbReference>